<sequence>MPLYRKKIFASEYIYIRSQTRLQPKYKNLRNKSEFKKKNPIPRSRDIF</sequence>
<dbReference type="Proteomes" id="UP000018720">
    <property type="component" value="Unassembled WGS sequence"/>
</dbReference>
<protein>
    <submittedName>
        <fullName evidence="1">Uncharacterized protein</fullName>
    </submittedName>
</protein>
<evidence type="ECO:0000313" key="2">
    <source>
        <dbReference type="Proteomes" id="UP000018720"/>
    </source>
</evidence>
<gene>
    <name evidence="1" type="ORF">LEP1GSC178_2989</name>
</gene>
<organism evidence="1 2">
    <name type="scientific">Leptospira licerasiae str. MMD4847</name>
    <dbReference type="NCBI Taxonomy" id="1049971"/>
    <lineage>
        <taxon>Bacteria</taxon>
        <taxon>Pseudomonadati</taxon>
        <taxon>Spirochaetota</taxon>
        <taxon>Spirochaetia</taxon>
        <taxon>Leptospirales</taxon>
        <taxon>Leptospiraceae</taxon>
        <taxon>Leptospira</taxon>
    </lineage>
</organism>
<name>A0ABN0HC86_9LEPT</name>
<proteinExistence type="predicted"/>
<accession>A0ABN0HC86</accession>
<keyword evidence="2" id="KW-1185">Reference proteome</keyword>
<evidence type="ECO:0000313" key="1">
    <source>
        <dbReference type="EMBL" id="EJZ43191.1"/>
    </source>
</evidence>
<dbReference type="EMBL" id="AHOM02000004">
    <property type="protein sequence ID" value="EJZ43191.1"/>
    <property type="molecule type" value="Genomic_DNA"/>
</dbReference>
<reference evidence="1 2" key="1">
    <citation type="submission" date="2012-08" db="EMBL/GenBank/DDBJ databases">
        <authorList>
            <person name="Harkins D.M."/>
            <person name="Durkin A.S."/>
            <person name="Selengut J.D."/>
            <person name="Sanka R."/>
            <person name="DePew J."/>
            <person name="Purushe J."/>
            <person name="Matthias M.A."/>
            <person name="Vinetz J.M."/>
            <person name="Sutton G.G."/>
            <person name="Nelson W.C."/>
            <person name="Fouts D.E."/>
        </authorList>
    </citation>
    <scope>NUCLEOTIDE SEQUENCE [LARGE SCALE GENOMIC DNA]</scope>
    <source>
        <strain evidence="1 2">MMD4847</strain>
    </source>
</reference>
<comment type="caution">
    <text evidence="1">The sequence shown here is derived from an EMBL/GenBank/DDBJ whole genome shotgun (WGS) entry which is preliminary data.</text>
</comment>